<dbReference type="RefSeq" id="WP_019598930.1">
    <property type="nucleotide sequence ID" value="NZ_FNQC01000012.1"/>
</dbReference>
<dbReference type="CDD" id="cd00158">
    <property type="entry name" value="RHOD"/>
    <property type="match status" value="1"/>
</dbReference>
<name>A0A1H3SLD4_9BACT</name>
<dbReference type="SMART" id="SM00450">
    <property type="entry name" value="RHOD"/>
    <property type="match status" value="1"/>
</dbReference>
<dbReference type="SUPFAM" id="SSF52821">
    <property type="entry name" value="Rhodanese/Cell cycle control phosphatase"/>
    <property type="match status" value="1"/>
</dbReference>
<feature type="chain" id="PRO_5045312661" evidence="1">
    <location>
        <begin position="29"/>
        <end position="139"/>
    </location>
</feature>
<feature type="domain" description="Rhodanese" evidence="2">
    <location>
        <begin position="46"/>
        <end position="136"/>
    </location>
</feature>
<gene>
    <name evidence="3" type="ORF">SAMN05444412_11241</name>
</gene>
<evidence type="ECO:0000259" key="2">
    <source>
        <dbReference type="PROSITE" id="PS50206"/>
    </source>
</evidence>
<dbReference type="InterPro" id="IPR050229">
    <property type="entry name" value="GlpE_sulfurtransferase"/>
</dbReference>
<protein>
    <submittedName>
        <fullName evidence="3">Rhodanese-related sulfurtransferase</fullName>
    </submittedName>
</protein>
<reference evidence="3 4" key="1">
    <citation type="submission" date="2016-10" db="EMBL/GenBank/DDBJ databases">
        <authorList>
            <person name="Varghese N."/>
            <person name="Submissions S."/>
        </authorList>
    </citation>
    <scope>NUCLEOTIDE SEQUENCE [LARGE SCALE GENOMIC DNA]</scope>
    <source>
        <strain evidence="3 4">DSM 17997</strain>
    </source>
</reference>
<evidence type="ECO:0000256" key="1">
    <source>
        <dbReference type="SAM" id="SignalP"/>
    </source>
</evidence>
<feature type="signal peptide" evidence="1">
    <location>
        <begin position="1"/>
        <end position="28"/>
    </location>
</feature>
<proteinExistence type="predicted"/>
<keyword evidence="4" id="KW-1185">Reference proteome</keyword>
<evidence type="ECO:0000313" key="4">
    <source>
        <dbReference type="Proteomes" id="UP000199663"/>
    </source>
</evidence>
<organism evidence="3 4">
    <name type="scientific">Rhodonellum ikkaensis</name>
    <dbReference type="NCBI Taxonomy" id="336829"/>
    <lineage>
        <taxon>Bacteria</taxon>
        <taxon>Pseudomonadati</taxon>
        <taxon>Bacteroidota</taxon>
        <taxon>Cytophagia</taxon>
        <taxon>Cytophagales</taxon>
        <taxon>Cytophagaceae</taxon>
        <taxon>Rhodonellum</taxon>
    </lineage>
</organism>
<comment type="caution">
    <text evidence="3">The sequence shown here is derived from an EMBL/GenBank/DDBJ whole genome shotgun (WGS) entry which is preliminary data.</text>
</comment>
<dbReference type="Gene3D" id="3.40.250.10">
    <property type="entry name" value="Rhodanese-like domain"/>
    <property type="match status" value="1"/>
</dbReference>
<dbReference type="EMBL" id="FNQC01000012">
    <property type="protein sequence ID" value="SDZ38395.1"/>
    <property type="molecule type" value="Genomic_DNA"/>
</dbReference>
<accession>A0A1H3SLD4</accession>
<dbReference type="InterPro" id="IPR036873">
    <property type="entry name" value="Rhodanese-like_dom_sf"/>
</dbReference>
<dbReference type="Pfam" id="PF00581">
    <property type="entry name" value="Rhodanese"/>
    <property type="match status" value="1"/>
</dbReference>
<dbReference type="PANTHER" id="PTHR43031">
    <property type="entry name" value="FAD-DEPENDENT OXIDOREDUCTASE"/>
    <property type="match status" value="1"/>
</dbReference>
<dbReference type="Proteomes" id="UP000199663">
    <property type="component" value="Unassembled WGS sequence"/>
</dbReference>
<dbReference type="PANTHER" id="PTHR43031:SF16">
    <property type="entry name" value="OXIDOREDUCTASE"/>
    <property type="match status" value="1"/>
</dbReference>
<sequence length="139" mass="15688">MKNIRLNFNLSAAFCMVVFFFISSSTFAQKETTVLSPDKFEAKSNKGKKAVILDIRTPEEIAQGHIEGTDSADFLADDFEEKLSGMDKNKKYYVYCRSGKRTVSAAEKMQEMGFRKIFVLEGGLNNWIEQGNPIVIPTK</sequence>
<dbReference type="PROSITE" id="PS50206">
    <property type="entry name" value="RHODANESE_3"/>
    <property type="match status" value="1"/>
</dbReference>
<keyword evidence="1" id="KW-0732">Signal</keyword>
<dbReference type="InterPro" id="IPR001763">
    <property type="entry name" value="Rhodanese-like_dom"/>
</dbReference>
<evidence type="ECO:0000313" key="3">
    <source>
        <dbReference type="EMBL" id="SDZ38395.1"/>
    </source>
</evidence>